<protein>
    <recommendedName>
        <fullName evidence="3">DUF4364 domain-containing protein</fullName>
    </recommendedName>
</protein>
<sequence>MFDNSLNLAENKLLLLHIIDKVDLPISNIQLTEIVLENNFINYFTLQEYIDDLISSQLINKINYKDKDRLVISSKGKEVLSLFKNRLSKDSLSKLNSYIDGKMNLIKKEATISADYTIENSNSYVVSLGASENNIPLMEIKVTVASNKQARELCSKWKANPSDLYTKIIKVLTE</sequence>
<dbReference type="Pfam" id="PF14277">
    <property type="entry name" value="DUF4364"/>
    <property type="match status" value="1"/>
</dbReference>
<dbReference type="EMBL" id="JPMD01000025">
    <property type="protein sequence ID" value="KEZ86142.1"/>
    <property type="molecule type" value="Genomic_DNA"/>
</dbReference>
<name>A0A084JB08_9CLOT</name>
<evidence type="ECO:0000313" key="2">
    <source>
        <dbReference type="Proteomes" id="UP000028542"/>
    </source>
</evidence>
<dbReference type="Proteomes" id="UP000028542">
    <property type="component" value="Unassembled WGS sequence"/>
</dbReference>
<proteinExistence type="predicted"/>
<reference evidence="1 2" key="1">
    <citation type="submission" date="2014-07" db="EMBL/GenBank/DDBJ databases">
        <title>Draft genome of Clostridium sulfidigenes 113A isolated from sediments associated with methane hydrate from Krishna Godavari basin.</title>
        <authorList>
            <person name="Honkalas V.S."/>
            <person name="Dabir A.P."/>
            <person name="Arora P."/>
            <person name="Dhakephalkar P.K."/>
        </authorList>
    </citation>
    <scope>NUCLEOTIDE SEQUENCE [LARGE SCALE GENOMIC DNA]</scope>
    <source>
        <strain evidence="1 2">113A</strain>
    </source>
</reference>
<evidence type="ECO:0008006" key="3">
    <source>
        <dbReference type="Google" id="ProtNLM"/>
    </source>
</evidence>
<comment type="caution">
    <text evidence="1">The sequence shown here is derived from an EMBL/GenBank/DDBJ whole genome shotgun (WGS) entry which is preliminary data.</text>
</comment>
<dbReference type="eggNOG" id="COG3432">
    <property type="taxonomic scope" value="Bacteria"/>
</dbReference>
<evidence type="ECO:0000313" key="1">
    <source>
        <dbReference type="EMBL" id="KEZ86142.1"/>
    </source>
</evidence>
<gene>
    <name evidence="1" type="ORF">IO99_10705</name>
</gene>
<dbReference type="InterPro" id="IPR025374">
    <property type="entry name" value="DUF4364"/>
</dbReference>
<keyword evidence="2" id="KW-1185">Reference proteome</keyword>
<dbReference type="AlphaFoldDB" id="A0A084JB08"/>
<organism evidence="1 2">
    <name type="scientific">Clostridium sulfidigenes</name>
    <dbReference type="NCBI Taxonomy" id="318464"/>
    <lineage>
        <taxon>Bacteria</taxon>
        <taxon>Bacillati</taxon>
        <taxon>Bacillota</taxon>
        <taxon>Clostridia</taxon>
        <taxon>Eubacteriales</taxon>
        <taxon>Clostridiaceae</taxon>
        <taxon>Clostridium</taxon>
    </lineage>
</organism>
<accession>A0A084JB08</accession>
<dbReference type="InterPro" id="IPR036388">
    <property type="entry name" value="WH-like_DNA-bd_sf"/>
</dbReference>
<dbReference type="RefSeq" id="WP_035133078.1">
    <property type="nucleotide sequence ID" value="NZ_JPMD01000025.1"/>
</dbReference>
<dbReference type="STRING" id="318464.IO99_10705"/>
<dbReference type="Gene3D" id="1.10.10.10">
    <property type="entry name" value="Winged helix-like DNA-binding domain superfamily/Winged helix DNA-binding domain"/>
    <property type="match status" value="1"/>
</dbReference>